<reference evidence="2 3" key="1">
    <citation type="journal article" date="2012" name="BMC Genomics">
        <title>Genome-guided analysis of physiological and morphological traits of the fermentative acetate oxidizer Thermacetogenium phaeum.</title>
        <authorList>
            <person name="Oehler D."/>
            <person name="Poehlein A."/>
            <person name="Leimbach A."/>
            <person name="Muller N."/>
            <person name="Daniel R."/>
            <person name="Gottschalk G."/>
            <person name="Schink B."/>
        </authorList>
    </citation>
    <scope>NUCLEOTIDE SEQUENCE [LARGE SCALE GENOMIC DNA]</scope>
    <source>
        <strain evidence="3">ATCC BAA-254 / DSM 26808 / PB</strain>
    </source>
</reference>
<dbReference type="Proteomes" id="UP000000467">
    <property type="component" value="Chromosome"/>
</dbReference>
<keyword evidence="1" id="KW-0472">Membrane</keyword>
<keyword evidence="3" id="KW-1185">Reference proteome</keyword>
<dbReference type="HOGENOM" id="CLU_1854286_0_0_9"/>
<accession>K4LJN2</accession>
<evidence type="ECO:0000256" key="1">
    <source>
        <dbReference type="SAM" id="Phobius"/>
    </source>
</evidence>
<name>K4LJN2_THEPS</name>
<feature type="transmembrane region" description="Helical" evidence="1">
    <location>
        <begin position="61"/>
        <end position="79"/>
    </location>
</feature>
<keyword evidence="1" id="KW-1133">Transmembrane helix</keyword>
<dbReference type="EMBL" id="CP003732">
    <property type="protein sequence ID" value="AFV12165.1"/>
    <property type="molecule type" value="Genomic_DNA"/>
</dbReference>
<proteinExistence type="predicted"/>
<gene>
    <name evidence="2" type="ordered locus">Tph_c19710</name>
</gene>
<organism evidence="2 3">
    <name type="scientific">Thermacetogenium phaeum (strain ATCC BAA-254 / DSM 26808 / PB)</name>
    <dbReference type="NCBI Taxonomy" id="1089553"/>
    <lineage>
        <taxon>Bacteria</taxon>
        <taxon>Bacillati</taxon>
        <taxon>Bacillota</taxon>
        <taxon>Clostridia</taxon>
        <taxon>Thermoanaerobacterales</taxon>
        <taxon>Thermoanaerobacteraceae</taxon>
        <taxon>Thermacetogenium</taxon>
    </lineage>
</organism>
<protein>
    <submittedName>
        <fullName evidence="2">Uncharacterized protein</fullName>
    </submittedName>
</protein>
<dbReference type="KEGG" id="tpz:Tph_c19710"/>
<dbReference type="AlphaFoldDB" id="K4LJN2"/>
<keyword evidence="1" id="KW-0812">Transmembrane</keyword>
<evidence type="ECO:0000313" key="3">
    <source>
        <dbReference type="Proteomes" id="UP000000467"/>
    </source>
</evidence>
<evidence type="ECO:0000313" key="2">
    <source>
        <dbReference type="EMBL" id="AFV12165.1"/>
    </source>
</evidence>
<sequence>MIQAKLKSVLIVAFLKSLASFLVCSLLLPPGINVFLQLPVLVVLTACYCSLNLLDAAVTSLLGLIVLALCILSSALPLAPGNCLASFSCNLTIVPCYHQILEPFQFFREHEAGVTDKFRSWFARHSFKKATNRLLKRS</sequence>